<proteinExistence type="inferred from homology"/>
<evidence type="ECO:0000313" key="5">
    <source>
        <dbReference type="EMBL" id="QDT61997.1"/>
    </source>
</evidence>
<dbReference type="PANTHER" id="PTHR47170:SF2">
    <property type="entry name" value="MALONYL-COA:ACP TRANSACYLASE (MAT) DOMAIN-CONTAINING PROTEIN"/>
    <property type="match status" value="1"/>
</dbReference>
<dbReference type="NCBIfam" id="TIGR00128">
    <property type="entry name" value="fabD"/>
    <property type="match status" value="1"/>
</dbReference>
<dbReference type="EC" id="2.3.1.39" evidence="2"/>
<dbReference type="InterPro" id="IPR052760">
    <property type="entry name" value="Mitochondrial_malonyltrans"/>
</dbReference>
<dbReference type="SUPFAM" id="SSF52151">
    <property type="entry name" value="FabD/lysophospholipase-like"/>
    <property type="match status" value="1"/>
</dbReference>
<dbReference type="Gene3D" id="3.40.366.10">
    <property type="entry name" value="Malonyl-Coenzyme A Acyl Carrier Protein, domain 2"/>
    <property type="match status" value="1"/>
</dbReference>
<dbReference type="InterPro" id="IPR016036">
    <property type="entry name" value="Malonyl_transacylase_ACP-bd"/>
</dbReference>
<evidence type="ECO:0000256" key="2">
    <source>
        <dbReference type="PIRNR" id="PIRNR000446"/>
    </source>
</evidence>
<dbReference type="InterPro" id="IPR014043">
    <property type="entry name" value="Acyl_transferase_dom"/>
</dbReference>
<dbReference type="Proteomes" id="UP000315003">
    <property type="component" value="Chromosome"/>
</dbReference>
<feature type="active site" evidence="3">
    <location>
        <position position="206"/>
    </location>
</feature>
<comment type="catalytic activity">
    <reaction evidence="2">
        <text>holo-[ACP] + malonyl-CoA = malonyl-[ACP] + CoA</text>
        <dbReference type="Rhea" id="RHEA:41792"/>
        <dbReference type="Rhea" id="RHEA-COMP:9623"/>
        <dbReference type="Rhea" id="RHEA-COMP:9685"/>
        <dbReference type="ChEBI" id="CHEBI:57287"/>
        <dbReference type="ChEBI" id="CHEBI:57384"/>
        <dbReference type="ChEBI" id="CHEBI:64479"/>
        <dbReference type="ChEBI" id="CHEBI:78449"/>
        <dbReference type="EC" id="2.3.1.39"/>
    </reaction>
</comment>
<feature type="active site" evidence="3">
    <location>
        <position position="97"/>
    </location>
</feature>
<name>A0A517T0T6_9BACT</name>
<dbReference type="InterPro" id="IPR016035">
    <property type="entry name" value="Acyl_Trfase/lysoPLipase"/>
</dbReference>
<keyword evidence="6" id="KW-1185">Reference proteome</keyword>
<dbReference type="GO" id="GO:0004314">
    <property type="term" value="F:[acyl-carrier-protein] S-malonyltransferase activity"/>
    <property type="evidence" value="ECO:0007669"/>
    <property type="project" value="UniProtKB-EC"/>
</dbReference>
<protein>
    <recommendedName>
        <fullName evidence="1 2">Malonyl CoA-acyl carrier protein transacylase</fullName>
        <ecNumber evidence="2">2.3.1.39</ecNumber>
    </recommendedName>
</protein>
<sequence>MDVSTAAILFPGQGAQDIGMGQWLCESSPIANELFQQANEILGYDLQALCKDGPKERLDATEFSQPALFTVGMAAAKVLQDQQPERLANIKATAGLSLGEYTAVCFAGGLEFADALRLVQRRGQAMQAAADAVESGMASVIGMKLDDLQAVCDQVKEGDVLRPANLLCPGNIAVSGHQTALARLEPAVLEAGAMKFIPLTVAGAFHTSLMEPAVAALSEALAEMPIQDTQIPVYSNVDAAPHQSADEIRSLLSRQVTQPVLWEASIRKMIDDGIEGFLEAGTGRILRGTLKRIQRKLPTDGFGDEAS</sequence>
<dbReference type="Pfam" id="PF00698">
    <property type="entry name" value="Acyl_transf_1"/>
    <property type="match status" value="1"/>
</dbReference>
<dbReference type="SMART" id="SM00827">
    <property type="entry name" value="PKS_AT"/>
    <property type="match status" value="1"/>
</dbReference>
<dbReference type="EMBL" id="CP036272">
    <property type="protein sequence ID" value="QDT61997.1"/>
    <property type="molecule type" value="Genomic_DNA"/>
</dbReference>
<evidence type="ECO:0000259" key="4">
    <source>
        <dbReference type="SMART" id="SM00827"/>
    </source>
</evidence>
<evidence type="ECO:0000256" key="3">
    <source>
        <dbReference type="PIRSR" id="PIRSR000446-1"/>
    </source>
</evidence>
<dbReference type="PIRSF" id="PIRSF000446">
    <property type="entry name" value="Mct"/>
    <property type="match status" value="1"/>
</dbReference>
<feature type="domain" description="Malonyl-CoA:ACP transacylase (MAT)" evidence="4">
    <location>
        <begin position="9"/>
        <end position="306"/>
    </location>
</feature>
<dbReference type="PANTHER" id="PTHR47170">
    <property type="entry name" value="MALONYL-COA ACP TRANSACYLASE, ACP-BINDING"/>
    <property type="match status" value="1"/>
</dbReference>
<dbReference type="AlphaFoldDB" id="A0A517T0T6"/>
<keyword evidence="2 5" id="KW-0012">Acyltransferase</keyword>
<dbReference type="OrthoDB" id="9805460at2"/>
<comment type="similarity">
    <text evidence="2">Belongs to the fabD family.</text>
</comment>
<dbReference type="Gene3D" id="3.30.70.250">
    <property type="entry name" value="Malonyl-CoA ACP transacylase, ACP-binding"/>
    <property type="match status" value="1"/>
</dbReference>
<evidence type="ECO:0000313" key="6">
    <source>
        <dbReference type="Proteomes" id="UP000315003"/>
    </source>
</evidence>
<dbReference type="InterPro" id="IPR024925">
    <property type="entry name" value="Malonyl_CoA-ACP_transAc"/>
</dbReference>
<dbReference type="InterPro" id="IPR004410">
    <property type="entry name" value="Malonyl_CoA-ACP_transAc_FabD"/>
</dbReference>
<reference evidence="5 6" key="1">
    <citation type="submission" date="2019-02" db="EMBL/GenBank/DDBJ databases">
        <title>Deep-cultivation of Planctomycetes and their phenomic and genomic characterization uncovers novel biology.</title>
        <authorList>
            <person name="Wiegand S."/>
            <person name="Jogler M."/>
            <person name="Boedeker C."/>
            <person name="Pinto D."/>
            <person name="Vollmers J."/>
            <person name="Rivas-Marin E."/>
            <person name="Kohn T."/>
            <person name="Peeters S.H."/>
            <person name="Heuer A."/>
            <person name="Rast P."/>
            <person name="Oberbeckmann S."/>
            <person name="Bunk B."/>
            <person name="Jeske O."/>
            <person name="Meyerdierks A."/>
            <person name="Storesund J.E."/>
            <person name="Kallscheuer N."/>
            <person name="Luecker S."/>
            <person name="Lage O.M."/>
            <person name="Pohl T."/>
            <person name="Merkel B.J."/>
            <person name="Hornburger P."/>
            <person name="Mueller R.-W."/>
            <person name="Bruemmer F."/>
            <person name="Labrenz M."/>
            <person name="Spormann A.M."/>
            <person name="Op den Camp H."/>
            <person name="Overmann J."/>
            <person name="Amann R."/>
            <person name="Jetten M.S.M."/>
            <person name="Mascher T."/>
            <person name="Medema M.H."/>
            <person name="Devos D.P."/>
            <person name="Kaster A.-K."/>
            <person name="Ovreas L."/>
            <person name="Rohde M."/>
            <person name="Galperin M.Y."/>
            <person name="Jogler C."/>
        </authorList>
    </citation>
    <scope>NUCLEOTIDE SEQUENCE [LARGE SCALE GENOMIC DNA]</scope>
    <source>
        <strain evidence="5 6">SV_7m_r</strain>
    </source>
</reference>
<accession>A0A517T0T6</accession>
<keyword evidence="2 5" id="KW-0808">Transferase</keyword>
<dbReference type="SUPFAM" id="SSF55048">
    <property type="entry name" value="Probable ACP-binding domain of malonyl-CoA ACP transacylase"/>
    <property type="match status" value="1"/>
</dbReference>
<organism evidence="5 6">
    <name type="scientific">Stieleria bergensis</name>
    <dbReference type="NCBI Taxonomy" id="2528025"/>
    <lineage>
        <taxon>Bacteria</taxon>
        <taxon>Pseudomonadati</taxon>
        <taxon>Planctomycetota</taxon>
        <taxon>Planctomycetia</taxon>
        <taxon>Pirellulales</taxon>
        <taxon>Pirellulaceae</taxon>
        <taxon>Stieleria</taxon>
    </lineage>
</organism>
<dbReference type="RefSeq" id="WP_145276452.1">
    <property type="nucleotide sequence ID" value="NZ_CP036272.1"/>
</dbReference>
<dbReference type="InterPro" id="IPR001227">
    <property type="entry name" value="Ac_transferase_dom_sf"/>
</dbReference>
<gene>
    <name evidence="5" type="primary">fabD</name>
    <name evidence="5" type="ORF">SV7mr_45380</name>
</gene>
<evidence type="ECO:0000256" key="1">
    <source>
        <dbReference type="ARBA" id="ARBA00018953"/>
    </source>
</evidence>